<evidence type="ECO:0000259" key="8">
    <source>
        <dbReference type="Pfam" id="PF01551"/>
    </source>
</evidence>
<feature type="region of interest" description="Disordered" evidence="7">
    <location>
        <begin position="1"/>
        <end position="42"/>
    </location>
</feature>
<protein>
    <submittedName>
        <fullName evidence="9">Possible metallopeptidase</fullName>
    </submittedName>
</protein>
<dbReference type="GO" id="GO:0006508">
    <property type="term" value="P:proteolysis"/>
    <property type="evidence" value="ECO:0007669"/>
    <property type="project" value="UniProtKB-KW"/>
</dbReference>
<proteinExistence type="predicted"/>
<dbReference type="GO" id="GO:0046872">
    <property type="term" value="F:metal ion binding"/>
    <property type="evidence" value="ECO:0007669"/>
    <property type="project" value="UniProtKB-KW"/>
</dbReference>
<keyword evidence="4" id="KW-0378">Hydrolase</keyword>
<evidence type="ECO:0000256" key="7">
    <source>
        <dbReference type="SAM" id="MobiDB-lite"/>
    </source>
</evidence>
<keyword evidence="2" id="KW-0645">Protease</keyword>
<comment type="caution">
    <text evidence="9">The sequence shown here is derived from an EMBL/GenBank/DDBJ whole genome shotgun (WGS) entry which is preliminary data.</text>
</comment>
<organism evidence="9 10">
    <name type="scientific">Aurantimonas manganoxydans (strain ATCC BAA-1229 / DSM 21871 / SI85-9A1)</name>
    <dbReference type="NCBI Taxonomy" id="287752"/>
    <lineage>
        <taxon>Bacteria</taxon>
        <taxon>Pseudomonadati</taxon>
        <taxon>Pseudomonadota</taxon>
        <taxon>Alphaproteobacteria</taxon>
        <taxon>Hyphomicrobiales</taxon>
        <taxon>Aurantimonadaceae</taxon>
        <taxon>Aurantimonas</taxon>
    </lineage>
</organism>
<sequence>MTALHPLPSLALSADGAASPDRSTLDPMAVGSVEPASSDVLERQRRQTAADLVALSQSIELSEETIRSLDAEIAALSEDQGRVRAAMISAAEAQKGISREIAATEERVDRLATEEGTIKASLRERRGLLAQVLAALERMGRKPPPALLVKPNDALGSVRSAILLGAVVPAIHEQTTALVADLERLASVRAEISAEKQRFAEQLTRHRKEEQRLERLIAEKQRLEAANRDRRAAEAARAADLAAKATDLKDLIASLQADVEQARATEAAAAERRAAQEKARELARAAAEAEARSQATRLEAERLQREQDVIETRRTARIGADGNTEASTTAEADVPLPGDAALQDGPALASAERSSNADTKTAAEDAANPDAEEAVEVAALDTAADKVARPSSAGRYDIASLRRQAPRLAPSAAFSTMKKRLSRPVAGKQLIGFGEKDDIGRETTGASFAARAQDVVTAPADANVLYAGPFRSYGQLLILDAGDGYHVVLAGMARIDVEPGSFVSAGEPVATMGAKRLASIAVAEFGVSEPALYVEFRKDGKPVDPSPWWIDQPSGRTRNDS</sequence>
<dbReference type="GO" id="GO:0004222">
    <property type="term" value="F:metalloendopeptidase activity"/>
    <property type="evidence" value="ECO:0007669"/>
    <property type="project" value="TreeGrafter"/>
</dbReference>
<keyword evidence="10" id="KW-1185">Reference proteome</keyword>
<keyword evidence="6" id="KW-0482">Metalloprotease</keyword>
<evidence type="ECO:0000256" key="5">
    <source>
        <dbReference type="ARBA" id="ARBA00022833"/>
    </source>
</evidence>
<gene>
    <name evidence="9" type="ORF">SI859A1_00735</name>
</gene>
<dbReference type="InterPro" id="IPR016047">
    <property type="entry name" value="M23ase_b-sheet_dom"/>
</dbReference>
<dbReference type="InterPro" id="IPR050570">
    <property type="entry name" value="Cell_wall_metabolism_enzyme"/>
</dbReference>
<dbReference type="HOGENOM" id="CLU_029425_15_0_5"/>
<comment type="cofactor">
    <cofactor evidence="1">
        <name>Zn(2+)</name>
        <dbReference type="ChEBI" id="CHEBI:29105"/>
    </cofactor>
</comment>
<dbReference type="Pfam" id="PF01551">
    <property type="entry name" value="Peptidase_M23"/>
    <property type="match status" value="1"/>
</dbReference>
<evidence type="ECO:0000256" key="3">
    <source>
        <dbReference type="ARBA" id="ARBA00022723"/>
    </source>
</evidence>
<name>Q1YKA8_AURMS</name>
<feature type="region of interest" description="Disordered" evidence="7">
    <location>
        <begin position="538"/>
        <end position="561"/>
    </location>
</feature>
<feature type="compositionally biased region" description="Basic and acidic residues" evidence="7">
    <location>
        <begin position="269"/>
        <end position="288"/>
    </location>
</feature>
<dbReference type="PANTHER" id="PTHR21666">
    <property type="entry name" value="PEPTIDASE-RELATED"/>
    <property type="match status" value="1"/>
</dbReference>
<dbReference type="EMBL" id="AAPJ01000002">
    <property type="protein sequence ID" value="EAS50615.1"/>
    <property type="molecule type" value="Genomic_DNA"/>
</dbReference>
<dbReference type="PANTHER" id="PTHR21666:SF288">
    <property type="entry name" value="CELL DIVISION PROTEIN YTFB"/>
    <property type="match status" value="1"/>
</dbReference>
<evidence type="ECO:0000256" key="2">
    <source>
        <dbReference type="ARBA" id="ARBA00022670"/>
    </source>
</evidence>
<accession>Q1YKA8</accession>
<evidence type="ECO:0000313" key="10">
    <source>
        <dbReference type="Proteomes" id="UP000000321"/>
    </source>
</evidence>
<keyword evidence="3" id="KW-0479">Metal-binding</keyword>
<dbReference type="AlphaFoldDB" id="Q1YKA8"/>
<feature type="compositionally biased region" description="Low complexity" evidence="7">
    <location>
        <begin position="1"/>
        <end position="14"/>
    </location>
</feature>
<keyword evidence="5" id="KW-0862">Zinc</keyword>
<evidence type="ECO:0000256" key="4">
    <source>
        <dbReference type="ARBA" id="ARBA00022801"/>
    </source>
</evidence>
<dbReference type="BioCyc" id="AURANTIMONAS:SI859A1_00735-MONOMER"/>
<dbReference type="CDD" id="cd12797">
    <property type="entry name" value="M23_peptidase"/>
    <property type="match status" value="1"/>
</dbReference>
<dbReference type="SUPFAM" id="SSF51261">
    <property type="entry name" value="Duplicated hybrid motif"/>
    <property type="match status" value="1"/>
</dbReference>
<evidence type="ECO:0000256" key="6">
    <source>
        <dbReference type="ARBA" id="ARBA00023049"/>
    </source>
</evidence>
<reference evidence="9 10" key="1">
    <citation type="journal article" date="2008" name="Appl. Environ. Microbiol.">
        <title>Genomic insights into Mn(II) oxidation by the marine alphaproteobacterium Aurantimonas sp. strain SI85-9A1.</title>
        <authorList>
            <person name="Dick G.J."/>
            <person name="Podell S."/>
            <person name="Johnson H.A."/>
            <person name="Rivera-Espinoza Y."/>
            <person name="Bernier-Latmani R."/>
            <person name="McCarthy J.K."/>
            <person name="Torpey J.W."/>
            <person name="Clement B.G."/>
            <person name="Gaasterland T."/>
            <person name="Tebo B.M."/>
        </authorList>
    </citation>
    <scope>NUCLEOTIDE SEQUENCE [LARGE SCALE GENOMIC DNA]</scope>
    <source>
        <strain evidence="9 10">SI85-9A1</strain>
    </source>
</reference>
<feature type="region of interest" description="Disordered" evidence="7">
    <location>
        <begin position="312"/>
        <end position="373"/>
    </location>
</feature>
<evidence type="ECO:0000313" key="9">
    <source>
        <dbReference type="EMBL" id="EAS50615.1"/>
    </source>
</evidence>
<dbReference type="InterPro" id="IPR011055">
    <property type="entry name" value="Dup_hybrid_motif"/>
</dbReference>
<feature type="domain" description="M23ase beta-sheet core" evidence="8">
    <location>
        <begin position="443"/>
        <end position="545"/>
    </location>
</feature>
<feature type="region of interest" description="Disordered" evidence="7">
    <location>
        <begin position="268"/>
        <end position="288"/>
    </location>
</feature>
<dbReference type="Gene3D" id="2.70.70.10">
    <property type="entry name" value="Glucose Permease (Domain IIA)"/>
    <property type="match status" value="1"/>
</dbReference>
<dbReference type="Proteomes" id="UP000000321">
    <property type="component" value="Unassembled WGS sequence"/>
</dbReference>
<evidence type="ECO:0000256" key="1">
    <source>
        <dbReference type="ARBA" id="ARBA00001947"/>
    </source>
</evidence>